<dbReference type="EMBL" id="JASBWR010000007">
    <property type="protein sequence ID" value="KAJ9111742.1"/>
    <property type="molecule type" value="Genomic_DNA"/>
</dbReference>
<evidence type="ECO:0000313" key="2">
    <source>
        <dbReference type="Proteomes" id="UP001241377"/>
    </source>
</evidence>
<comment type="caution">
    <text evidence="1">The sequence shown here is derived from an EMBL/GenBank/DDBJ whole genome shotgun (WGS) entry which is preliminary data.</text>
</comment>
<name>A0ACC2WJC1_9TREE</name>
<proteinExistence type="predicted"/>
<gene>
    <name evidence="1" type="ORF">QFC19_001104</name>
</gene>
<sequence length="1067" mass="112770">MSAQQKRKPAPVARKSSATIPKAQQPTTFYAGPTVPKKGKVDVPVAPTTAEAVTGQSKVNVEGKNLEQIVARKNLTPPSTLAVEKRKSPNQLTRNVRSHRLLNSTILFVLLASLFSLYACPPPNSTTAEPSIYTKLNPFIATPHLVPDWESYICKPTNTYRTKVLEPYVVPHVKNRIRKVRENPIVRNYIEPVIIRAQAEGQRLWKTRLERPLKRGSLVAHQLHGRYIAPTYPVLKARFNRLVAYIRYQLDHAYATVSKIVTSHPTYAKVSKRVAPVYQTTKSHVINAYHTVIPHVHRARKTAQPHVKRLGGQAYLRGLQGVDLTRANVIPRIAKSLEVGLDHAERIWESLAAQLKELYATRVYPLFHPHYSTVEPHVNRFTKEVYNPYLRSPIKQARPLLYSLILTPSYADIRRAIRAGYLDTRAAVEQGVESVKDTIHAAGDKVESVVDDVKAKVVPSASSASASVASAIKKAQHVAEASATRASASASSGSRSASVSVHSVTDRVVNSVAAATASVKSYADQATHSASSVAGKATDNARNAASDISVQAEGVATSASGYAKDAVEAARSAASHVSASGSSVINQATKSVGSVASKVSQNAKSAASDVSASVHSGVSQVSSSGSSVIDHATQSVMSASNRASQEAGSAISRASASGTSIASHASVSAGSAASQVSSGIHIAASQVSHTGSHVAAQASQSVESVSGVAKNAASSAASRVSQSASSVVDSNVSTLDPLDPTATVIGSNPGKTTVPHNPDSDQVAPFSAEEGVTVQEQIVQPEQETTVKDPTHIKQQAAAAVHAYLQEHVPKIAQNRLSALEHEAVATTRAFEQLLGQLELTPEAEDVSANRAKVKASLKKVRSKLDEMSASLEAELRGGLITAGASEQVDKLIDTAVRSAGSSPSSQLRQSYKDVVQSVLDTLNHVNDAVAREGQLLLKPYRKEAKDRADQALDLLDGKATAAVVPTGTVGQVAKAAAGTIGRAKDQIIADIKQATEAGSSMYQSVTDGAGRAAGTAASRRNLDEQADAVLEGLSDFRNAVNEKIDSVTKSGKAGAASATQAIKDEL</sequence>
<evidence type="ECO:0000313" key="1">
    <source>
        <dbReference type="EMBL" id="KAJ9111742.1"/>
    </source>
</evidence>
<organism evidence="1 2">
    <name type="scientific">Naganishia cerealis</name>
    <dbReference type="NCBI Taxonomy" id="610337"/>
    <lineage>
        <taxon>Eukaryota</taxon>
        <taxon>Fungi</taxon>
        <taxon>Dikarya</taxon>
        <taxon>Basidiomycota</taxon>
        <taxon>Agaricomycotina</taxon>
        <taxon>Tremellomycetes</taxon>
        <taxon>Filobasidiales</taxon>
        <taxon>Filobasidiaceae</taxon>
        <taxon>Naganishia</taxon>
    </lineage>
</organism>
<keyword evidence="2" id="KW-1185">Reference proteome</keyword>
<dbReference type="Proteomes" id="UP001241377">
    <property type="component" value="Unassembled WGS sequence"/>
</dbReference>
<reference evidence="1" key="1">
    <citation type="submission" date="2023-04" db="EMBL/GenBank/DDBJ databases">
        <title>Draft Genome sequencing of Naganishia species isolated from polar environments using Oxford Nanopore Technology.</title>
        <authorList>
            <person name="Leo P."/>
            <person name="Venkateswaran K."/>
        </authorList>
    </citation>
    <scope>NUCLEOTIDE SEQUENCE</scope>
    <source>
        <strain evidence="1">MNA-CCFEE 5261</strain>
    </source>
</reference>
<protein>
    <submittedName>
        <fullName evidence="1">Uncharacterized protein</fullName>
    </submittedName>
</protein>
<accession>A0ACC2WJC1</accession>